<name>A0A078B4F7_STYLE</name>
<protein>
    <recommendedName>
        <fullName evidence="5">Morn repeat protein</fullName>
    </recommendedName>
</protein>
<feature type="compositionally biased region" description="Polar residues" evidence="2">
    <location>
        <begin position="711"/>
        <end position="733"/>
    </location>
</feature>
<gene>
    <name evidence="3" type="primary">Contig7785.g8297</name>
    <name evidence="3" type="ORF">STYLEM_18528</name>
</gene>
<dbReference type="AlphaFoldDB" id="A0A078B4F7"/>
<dbReference type="PANTHER" id="PTHR23084">
    <property type="entry name" value="PHOSPHATIDYLINOSITOL-4-PHOSPHATE 5-KINASE RELATED"/>
    <property type="match status" value="1"/>
</dbReference>
<keyword evidence="4" id="KW-1185">Reference proteome</keyword>
<keyword evidence="1" id="KW-0677">Repeat</keyword>
<dbReference type="Gene3D" id="2.20.110.10">
    <property type="entry name" value="Histone H3 K4-specific methyltransferase SET7/9 N-terminal domain"/>
    <property type="match status" value="5"/>
</dbReference>
<dbReference type="SUPFAM" id="SSF82185">
    <property type="entry name" value="Histone H3 K4-specific methyltransferase SET7/9 N-terminal domain"/>
    <property type="match status" value="3"/>
</dbReference>
<dbReference type="EMBL" id="CCKQ01017500">
    <property type="protein sequence ID" value="CDW89395.1"/>
    <property type="molecule type" value="Genomic_DNA"/>
</dbReference>
<accession>A0A078B4F7</accession>
<dbReference type="InterPro" id="IPR003409">
    <property type="entry name" value="MORN"/>
</dbReference>
<evidence type="ECO:0000313" key="3">
    <source>
        <dbReference type="EMBL" id="CDW89395.1"/>
    </source>
</evidence>
<dbReference type="Proteomes" id="UP000039865">
    <property type="component" value="Unassembled WGS sequence"/>
</dbReference>
<feature type="compositionally biased region" description="Polar residues" evidence="2">
    <location>
        <begin position="526"/>
        <end position="537"/>
    </location>
</feature>
<proteinExistence type="predicted"/>
<evidence type="ECO:0008006" key="5">
    <source>
        <dbReference type="Google" id="ProtNLM"/>
    </source>
</evidence>
<feature type="region of interest" description="Disordered" evidence="2">
    <location>
        <begin position="511"/>
        <end position="537"/>
    </location>
</feature>
<dbReference type="PANTHER" id="PTHR23084:SF263">
    <property type="entry name" value="MORN REPEAT-CONTAINING PROTEIN 1"/>
    <property type="match status" value="1"/>
</dbReference>
<feature type="region of interest" description="Disordered" evidence="2">
    <location>
        <begin position="821"/>
        <end position="862"/>
    </location>
</feature>
<feature type="compositionally biased region" description="Polar residues" evidence="2">
    <location>
        <begin position="849"/>
        <end position="862"/>
    </location>
</feature>
<sequence length="862" mass="99366">MKRKLSFTGTPKNQNLFQELEEILMTSPPNAEPTIGSADPTKSQFQFNRAFDQSHDLVEINDFKPNNDDEFNLLEEYERKTQNSDGIKNNLNQTFENLQTYVNNPQDPNLKQILEEYQPESAEIDLEELKQSNDFYIKKYPDAVYFGECVKSSKGKLIRQGKGIMKYQNSRVYEGEWLNDQRHGRGFEHYPNGNIYQGEFENGKAHGQGHYSWVQSGEVYDGQWQKGIRHGKGVWKRQNKNSSVAENGIIDSYVGEWKNGKADGFGVHTWSNGDQYEGEWKACMKHGKGVDLFANGDSYNGMYKDGKPHGEGKYVWTNGSYYEGTFRNGLKHGFGKWKKYVPNVNGQQATKIDIIADQLKSNFMYYEGDYKNDKKDGKGHFVWPTGNYYKGDYKDDEREGNGEMKWIDGTQYVGSWIRGVQHGYGKIIMPDGTMKEGYFENNIFLGTRPRTQGKSQEGRKINKLMRSDKKDNLNNIHDKDINDIEDKYKNMISLAQQSGKNGNLASLEKLRSRSQNMSQQQMEAQRPQSQQDPKVNNNFEEAGTLDQLVDQRKLNKKTQRFHSDRHEKQVDENRQAQFTQNQQNQAYLQEQNLQKPLIYLKPSSQPSTNNSKRESLDVLNEINNEAHQILGRNPIKYFEQQMVGRDTKKRYSGMNKGTSAPLHTQTIQQPTIPLVQMRSSQQQLRSNYLITPPQPLGSRMMNSGMKAQRIDSNTSLLSSGSKQRITPRGSSDQKMYRDRSQTQTQFYRNQESLQTLQNERDREANNIKALINSSSSGYLLNRYDQIPQQQQRSIPQNPLKLMMTSQQNLARYRASVVNINKPSSVNAHSRKNSRLQVSTKISQRRNSNKRVSITSSGTRRND</sequence>
<feature type="compositionally biased region" description="Low complexity" evidence="2">
    <location>
        <begin position="513"/>
        <end position="522"/>
    </location>
</feature>
<dbReference type="InParanoid" id="A0A078B4F7"/>
<evidence type="ECO:0000313" key="4">
    <source>
        <dbReference type="Proteomes" id="UP000039865"/>
    </source>
</evidence>
<dbReference type="Pfam" id="PF02493">
    <property type="entry name" value="MORN"/>
    <property type="match status" value="10"/>
</dbReference>
<dbReference type="FunFam" id="2.20.110.10:FF:000002">
    <property type="entry name" value="Phosphatidylinositol 4-phosphate 5-kinase 8"/>
    <property type="match status" value="1"/>
</dbReference>
<evidence type="ECO:0000256" key="2">
    <source>
        <dbReference type="SAM" id="MobiDB-lite"/>
    </source>
</evidence>
<organism evidence="3 4">
    <name type="scientific">Stylonychia lemnae</name>
    <name type="common">Ciliate</name>
    <dbReference type="NCBI Taxonomy" id="5949"/>
    <lineage>
        <taxon>Eukaryota</taxon>
        <taxon>Sar</taxon>
        <taxon>Alveolata</taxon>
        <taxon>Ciliophora</taxon>
        <taxon>Intramacronucleata</taxon>
        <taxon>Spirotrichea</taxon>
        <taxon>Stichotrichia</taxon>
        <taxon>Sporadotrichida</taxon>
        <taxon>Oxytrichidae</taxon>
        <taxon>Stylonychinae</taxon>
        <taxon>Stylonychia</taxon>
    </lineage>
</organism>
<feature type="region of interest" description="Disordered" evidence="2">
    <location>
        <begin position="711"/>
        <end position="744"/>
    </location>
</feature>
<dbReference type="SMART" id="SM00698">
    <property type="entry name" value="MORN"/>
    <property type="match status" value="10"/>
</dbReference>
<evidence type="ECO:0000256" key="1">
    <source>
        <dbReference type="ARBA" id="ARBA00022737"/>
    </source>
</evidence>
<reference evidence="3 4" key="1">
    <citation type="submission" date="2014-06" db="EMBL/GenBank/DDBJ databases">
        <authorList>
            <person name="Swart Estienne"/>
        </authorList>
    </citation>
    <scope>NUCLEOTIDE SEQUENCE [LARGE SCALE GENOMIC DNA]</scope>
    <source>
        <strain evidence="3 4">130c</strain>
    </source>
</reference>